<comment type="catalytic activity">
    <reaction evidence="16">
        <text>epoxyqueuosine(34) in tRNA + AH2 = queuosine(34) in tRNA + A + H2O</text>
        <dbReference type="Rhea" id="RHEA:32159"/>
        <dbReference type="Rhea" id="RHEA-COMP:18571"/>
        <dbReference type="Rhea" id="RHEA-COMP:18582"/>
        <dbReference type="ChEBI" id="CHEBI:13193"/>
        <dbReference type="ChEBI" id="CHEBI:15377"/>
        <dbReference type="ChEBI" id="CHEBI:17499"/>
        <dbReference type="ChEBI" id="CHEBI:194431"/>
        <dbReference type="ChEBI" id="CHEBI:194443"/>
        <dbReference type="EC" id="1.17.99.6"/>
    </reaction>
</comment>
<comment type="pathway">
    <text evidence="2">tRNA modification; tRNA-queuosine biosynthesis.</text>
</comment>
<keyword evidence="9" id="KW-0671">Queuosine biosynthesis</keyword>
<evidence type="ECO:0000256" key="11">
    <source>
        <dbReference type="ARBA" id="ARBA00023004"/>
    </source>
</evidence>
<evidence type="ECO:0000256" key="8">
    <source>
        <dbReference type="ARBA" id="ARBA00022723"/>
    </source>
</evidence>
<evidence type="ECO:0000256" key="10">
    <source>
        <dbReference type="ARBA" id="ARBA00023002"/>
    </source>
</evidence>
<dbReference type="RefSeq" id="WP_176233843.1">
    <property type="nucleotide sequence ID" value="NZ_BLRY01000228.1"/>
</dbReference>
<evidence type="ECO:0000313" key="17">
    <source>
        <dbReference type="EMBL" id="GFP28452.1"/>
    </source>
</evidence>
<evidence type="ECO:0000256" key="9">
    <source>
        <dbReference type="ARBA" id="ARBA00022785"/>
    </source>
</evidence>
<protein>
    <recommendedName>
        <fullName evidence="5">Epoxyqueuosine reductase QueH</fullName>
        <ecNumber evidence="4">1.17.99.6</ecNumber>
    </recommendedName>
    <alternativeName>
        <fullName evidence="15">Queuosine biosynthesis protein QueH</fullName>
    </alternativeName>
</protein>
<name>A0A6V8P741_9ACTN</name>
<keyword evidence="11" id="KW-0408">Iron</keyword>
<evidence type="ECO:0000256" key="3">
    <source>
        <dbReference type="ARBA" id="ARBA00008207"/>
    </source>
</evidence>
<evidence type="ECO:0000256" key="12">
    <source>
        <dbReference type="ARBA" id="ARBA00023014"/>
    </source>
</evidence>
<evidence type="ECO:0000256" key="2">
    <source>
        <dbReference type="ARBA" id="ARBA00004691"/>
    </source>
</evidence>
<evidence type="ECO:0000256" key="1">
    <source>
        <dbReference type="ARBA" id="ARBA00002268"/>
    </source>
</evidence>
<dbReference type="GO" id="GO:0051539">
    <property type="term" value="F:4 iron, 4 sulfur cluster binding"/>
    <property type="evidence" value="ECO:0007669"/>
    <property type="project" value="UniProtKB-KW"/>
</dbReference>
<sequence length="212" mass="24885">MVDAKPSLLLHVCCAPCSTHVIQLLKHDFEVTPYFYNTNIHPQEEYERRFKEMMGLAEKIGVKLIQGEYDLERWFKATKGYENEREGGKRCEICYYLRLEQTAIFASQSGYEYFTTTLSISPHKKAAVINFIGEDLAVTSEPKFYRSKHLHSLVARHQHLRSDLQSQRSKSARKKLNQISGYWQRLQRNVNHHISRQIVDSCPRDLPLPWRT</sequence>
<dbReference type="PANTHER" id="PTHR36701">
    <property type="entry name" value="EPOXYQUEUOSINE REDUCTASE QUEH"/>
    <property type="match status" value="1"/>
</dbReference>
<dbReference type="AlphaFoldDB" id="A0A6V8P741"/>
<evidence type="ECO:0000256" key="16">
    <source>
        <dbReference type="ARBA" id="ARBA00047415"/>
    </source>
</evidence>
<comment type="similarity">
    <text evidence="3">Belongs to the QueH family.</text>
</comment>
<evidence type="ECO:0000256" key="7">
    <source>
        <dbReference type="ARBA" id="ARBA00022694"/>
    </source>
</evidence>
<evidence type="ECO:0000256" key="6">
    <source>
        <dbReference type="ARBA" id="ARBA00022485"/>
    </source>
</evidence>
<reference evidence="17 18" key="1">
    <citation type="journal article" date="2020" name="Front. Microbiol.">
        <title>Single-cell genomics of novel Actinobacteria with the Wood-Ljungdahl pathway discovered in a serpentinizing system.</title>
        <authorList>
            <person name="Merino N."/>
            <person name="Kawai M."/>
            <person name="Boyd E.S."/>
            <person name="Colman D.R."/>
            <person name="McGlynn S.E."/>
            <person name="Nealson K.H."/>
            <person name="Kurokawa K."/>
            <person name="Hongoh Y."/>
        </authorList>
    </citation>
    <scope>NUCLEOTIDE SEQUENCE [LARGE SCALE GENOMIC DNA]</scope>
    <source>
        <strain evidence="17 18">S33</strain>
    </source>
</reference>
<evidence type="ECO:0000256" key="4">
    <source>
        <dbReference type="ARBA" id="ARBA00012622"/>
    </source>
</evidence>
<keyword evidence="8" id="KW-0479">Metal-binding</keyword>
<keyword evidence="14" id="KW-0676">Redox-active center</keyword>
<evidence type="ECO:0000256" key="5">
    <source>
        <dbReference type="ARBA" id="ARBA00016895"/>
    </source>
</evidence>
<evidence type="ECO:0000256" key="15">
    <source>
        <dbReference type="ARBA" id="ARBA00031446"/>
    </source>
</evidence>
<accession>A0A6V8P741</accession>
<keyword evidence="13" id="KW-1015">Disulfide bond</keyword>
<keyword evidence="10" id="KW-0560">Oxidoreductase</keyword>
<evidence type="ECO:0000256" key="14">
    <source>
        <dbReference type="ARBA" id="ARBA00023284"/>
    </source>
</evidence>
<keyword evidence="6" id="KW-0004">4Fe-4S</keyword>
<dbReference type="GO" id="GO:0046872">
    <property type="term" value="F:metal ion binding"/>
    <property type="evidence" value="ECO:0007669"/>
    <property type="project" value="UniProtKB-KW"/>
</dbReference>
<dbReference type="Pfam" id="PF02677">
    <property type="entry name" value="QueH"/>
    <property type="match status" value="1"/>
</dbReference>
<dbReference type="GO" id="GO:0052693">
    <property type="term" value="F:epoxyqueuosine reductase activity"/>
    <property type="evidence" value="ECO:0007669"/>
    <property type="project" value="UniProtKB-EC"/>
</dbReference>
<proteinExistence type="inferred from homology"/>
<dbReference type="Proteomes" id="UP000591948">
    <property type="component" value="Unassembled WGS sequence"/>
</dbReference>
<dbReference type="EMBL" id="BLRY01000228">
    <property type="protein sequence ID" value="GFP28452.1"/>
    <property type="molecule type" value="Genomic_DNA"/>
</dbReference>
<keyword evidence="7" id="KW-0819">tRNA processing</keyword>
<comment type="function">
    <text evidence="1">Catalyzes the conversion of epoxyqueuosine (oQ) to queuosine (Q), which is a hypermodified base found in the wobble positions of tRNA(Asp), tRNA(Asn), tRNA(His) and tRNA(Tyr).</text>
</comment>
<dbReference type="GO" id="GO:0008616">
    <property type="term" value="P:tRNA queuosine(34) biosynthetic process"/>
    <property type="evidence" value="ECO:0007669"/>
    <property type="project" value="UniProtKB-UniPathway"/>
</dbReference>
<evidence type="ECO:0000256" key="13">
    <source>
        <dbReference type="ARBA" id="ARBA00023157"/>
    </source>
</evidence>
<dbReference type="InterPro" id="IPR003828">
    <property type="entry name" value="QueH"/>
</dbReference>
<keyword evidence="12" id="KW-0411">Iron-sulfur</keyword>
<gene>
    <name evidence="17" type="ORF">HKBW3S33_01867</name>
</gene>
<dbReference type="PANTHER" id="PTHR36701:SF1">
    <property type="entry name" value="EPOXYQUEUOSINE REDUCTASE QUEH"/>
    <property type="match status" value="1"/>
</dbReference>
<dbReference type="UniPathway" id="UPA00392"/>
<evidence type="ECO:0000313" key="18">
    <source>
        <dbReference type="Proteomes" id="UP000591948"/>
    </source>
</evidence>
<keyword evidence="18" id="KW-1185">Reference proteome</keyword>
<dbReference type="EC" id="1.17.99.6" evidence="4"/>
<organism evidence="17 18">
    <name type="scientific">Candidatus Hakubella thermalkaliphila</name>
    <dbReference type="NCBI Taxonomy" id="2754717"/>
    <lineage>
        <taxon>Bacteria</taxon>
        <taxon>Bacillati</taxon>
        <taxon>Actinomycetota</taxon>
        <taxon>Actinomycetota incertae sedis</taxon>
        <taxon>Candidatus Hakubellales</taxon>
        <taxon>Candidatus Hakubellaceae</taxon>
        <taxon>Candidatus Hakubella</taxon>
    </lineage>
</organism>
<comment type="caution">
    <text evidence="17">The sequence shown here is derived from an EMBL/GenBank/DDBJ whole genome shotgun (WGS) entry which is preliminary data.</text>
</comment>